<sequence length="191" mass="21906">MTYRRDSRYFFPYGQFVPLTSQGRGEDPVTVSERKILDALKRKSKGSLIFVSNCKTPSKREDFVMDLGQHTEVTVRGNCEKSLSFGNRTRSSSCNSSCDDDALIGTDVPSGSFIALDDFKSTKELGDYLNFLRRNDSAYLKYFEWTKHYRLPSSYKSDALCKLCGDIYREEHFVVEDIVQYYFKGQCSDSS</sequence>
<evidence type="ECO:0000313" key="10">
    <source>
        <dbReference type="Proteomes" id="UP000230423"/>
    </source>
</evidence>
<evidence type="ECO:0000256" key="6">
    <source>
        <dbReference type="ARBA" id="ARBA00023034"/>
    </source>
</evidence>
<reference evidence="9 10" key="1">
    <citation type="submission" date="2015-09" db="EMBL/GenBank/DDBJ databases">
        <title>Draft genome of the parasitic nematode Teladorsagia circumcincta isolate WARC Sus (inbred).</title>
        <authorList>
            <person name="Mitreva M."/>
        </authorList>
    </citation>
    <scope>NUCLEOTIDE SEQUENCE [LARGE SCALE GENOMIC DNA]</scope>
    <source>
        <strain evidence="9 10">S</strain>
    </source>
</reference>
<keyword evidence="10" id="KW-1185">Reference proteome</keyword>
<evidence type="ECO:0000256" key="4">
    <source>
        <dbReference type="ARBA" id="ARBA00022676"/>
    </source>
</evidence>
<dbReference type="GO" id="GO:0000139">
    <property type="term" value="C:Golgi membrane"/>
    <property type="evidence" value="ECO:0007669"/>
    <property type="project" value="UniProtKB-SubCell"/>
</dbReference>
<accession>A0A2G9USQ1</accession>
<name>A0A2G9USQ1_TELCI</name>
<dbReference type="Proteomes" id="UP000230423">
    <property type="component" value="Unassembled WGS sequence"/>
</dbReference>
<dbReference type="InterPro" id="IPR055270">
    <property type="entry name" value="Glyco_tran_10_C"/>
</dbReference>
<dbReference type="InterPro" id="IPR001503">
    <property type="entry name" value="Glyco_trans_10"/>
</dbReference>
<dbReference type="SUPFAM" id="SSF53756">
    <property type="entry name" value="UDP-Glycosyltransferase/glycogen phosphorylase"/>
    <property type="match status" value="1"/>
</dbReference>
<comment type="similarity">
    <text evidence="3 7">Belongs to the glycosyltransferase 10 family.</text>
</comment>
<gene>
    <name evidence="9" type="ORF">TELCIR_04763</name>
</gene>
<keyword evidence="7" id="KW-0472">Membrane</keyword>
<dbReference type="EC" id="2.4.1.-" evidence="7"/>
<evidence type="ECO:0000256" key="7">
    <source>
        <dbReference type="RuleBase" id="RU003832"/>
    </source>
</evidence>
<feature type="domain" description="Fucosyltransferase C-terminal" evidence="8">
    <location>
        <begin position="108"/>
        <end position="175"/>
    </location>
</feature>
<comment type="pathway">
    <text evidence="2">Protein modification; protein glycosylation.</text>
</comment>
<dbReference type="UniPathway" id="UPA00378"/>
<dbReference type="GO" id="GO:0008417">
    <property type="term" value="F:fucosyltransferase activity"/>
    <property type="evidence" value="ECO:0007669"/>
    <property type="project" value="InterPro"/>
</dbReference>
<evidence type="ECO:0000313" key="9">
    <source>
        <dbReference type="EMBL" id="PIO73267.1"/>
    </source>
</evidence>
<evidence type="ECO:0000256" key="2">
    <source>
        <dbReference type="ARBA" id="ARBA00004922"/>
    </source>
</evidence>
<dbReference type="Gene3D" id="3.40.50.11660">
    <property type="entry name" value="Glycosyl transferase family 10, C-terminal domain"/>
    <property type="match status" value="2"/>
</dbReference>
<comment type="subcellular location">
    <subcellularLocation>
        <location evidence="1">Golgi apparatus membrane</location>
        <topology evidence="1">Single-pass type II membrane protein</topology>
    </subcellularLocation>
    <subcellularLocation>
        <location evidence="7">Golgi apparatus</location>
        <location evidence="7">Golgi stack membrane</location>
        <topology evidence="7">Single-pass type II membrane protein</topology>
    </subcellularLocation>
</comment>
<dbReference type="InterPro" id="IPR038577">
    <property type="entry name" value="GT10-like_C_sf"/>
</dbReference>
<dbReference type="AlphaFoldDB" id="A0A2G9USQ1"/>
<keyword evidence="7" id="KW-0812">Transmembrane</keyword>
<dbReference type="EMBL" id="KZ345488">
    <property type="protein sequence ID" value="PIO73267.1"/>
    <property type="molecule type" value="Genomic_DNA"/>
</dbReference>
<evidence type="ECO:0000256" key="3">
    <source>
        <dbReference type="ARBA" id="ARBA00008919"/>
    </source>
</evidence>
<keyword evidence="4 7" id="KW-0328">Glycosyltransferase</keyword>
<dbReference type="GO" id="GO:0032580">
    <property type="term" value="C:Golgi cisterna membrane"/>
    <property type="evidence" value="ECO:0007669"/>
    <property type="project" value="UniProtKB-SubCell"/>
</dbReference>
<evidence type="ECO:0000256" key="1">
    <source>
        <dbReference type="ARBA" id="ARBA00004323"/>
    </source>
</evidence>
<dbReference type="Pfam" id="PF00852">
    <property type="entry name" value="Glyco_transf_10"/>
    <property type="match status" value="2"/>
</dbReference>
<dbReference type="PANTHER" id="PTHR48438">
    <property type="entry name" value="ALPHA-(1,3)-FUCOSYLTRANSFERASE C-RELATED"/>
    <property type="match status" value="1"/>
</dbReference>
<protein>
    <recommendedName>
        <fullName evidence="7">Fucosyltransferase</fullName>
        <ecNumber evidence="7">2.4.1.-</ecNumber>
    </recommendedName>
</protein>
<organism evidence="9 10">
    <name type="scientific">Teladorsagia circumcincta</name>
    <name type="common">Brown stomach worm</name>
    <name type="synonym">Ostertagia circumcincta</name>
    <dbReference type="NCBI Taxonomy" id="45464"/>
    <lineage>
        <taxon>Eukaryota</taxon>
        <taxon>Metazoa</taxon>
        <taxon>Ecdysozoa</taxon>
        <taxon>Nematoda</taxon>
        <taxon>Chromadorea</taxon>
        <taxon>Rhabditida</taxon>
        <taxon>Rhabditina</taxon>
        <taxon>Rhabditomorpha</taxon>
        <taxon>Strongyloidea</taxon>
        <taxon>Trichostrongylidae</taxon>
        <taxon>Teladorsagia</taxon>
    </lineage>
</organism>
<feature type="domain" description="Fucosyltransferase C-terminal" evidence="8">
    <location>
        <begin position="41"/>
        <end position="83"/>
    </location>
</feature>
<evidence type="ECO:0000259" key="8">
    <source>
        <dbReference type="Pfam" id="PF00852"/>
    </source>
</evidence>
<evidence type="ECO:0000256" key="5">
    <source>
        <dbReference type="ARBA" id="ARBA00022679"/>
    </source>
</evidence>
<proteinExistence type="inferred from homology"/>
<keyword evidence="5 7" id="KW-0808">Transferase</keyword>
<dbReference type="OrthoDB" id="5790915at2759"/>
<keyword evidence="6 7" id="KW-0333">Golgi apparatus</keyword>
<dbReference type="PANTHER" id="PTHR48438:SF1">
    <property type="entry name" value="ALPHA-(1,3)-FUCOSYLTRANSFERASE C-RELATED"/>
    <property type="match status" value="1"/>
</dbReference>